<dbReference type="EC" id="2.1.1.386" evidence="11"/>
<evidence type="ECO:0000256" key="13">
    <source>
        <dbReference type="SAM" id="MobiDB-lite"/>
    </source>
</evidence>
<evidence type="ECO:0000256" key="2">
    <source>
        <dbReference type="ARBA" id="ARBA00009026"/>
    </source>
</evidence>
<evidence type="ECO:0000256" key="11">
    <source>
        <dbReference type="ARBA" id="ARBA00035025"/>
    </source>
</evidence>
<evidence type="ECO:0000256" key="12">
    <source>
        <dbReference type="ARBA" id="ARBA00048418"/>
    </source>
</evidence>
<dbReference type="GO" id="GO:0005634">
    <property type="term" value="C:nucleus"/>
    <property type="evidence" value="ECO:0007669"/>
    <property type="project" value="TreeGrafter"/>
</dbReference>
<dbReference type="GO" id="GO:0046872">
    <property type="term" value="F:metal ion binding"/>
    <property type="evidence" value="ECO:0007669"/>
    <property type="project" value="UniProtKB-KW"/>
</dbReference>
<keyword evidence="6" id="KW-0949">S-adenosyl-L-methionine</keyword>
<dbReference type="AlphaFoldDB" id="A0A6H5I5G3"/>
<keyword evidence="4" id="KW-0489">Methyltransferase</keyword>
<evidence type="ECO:0000256" key="14">
    <source>
        <dbReference type="SAM" id="Phobius"/>
    </source>
</evidence>
<dbReference type="InterPro" id="IPR029063">
    <property type="entry name" value="SAM-dependent_MTases_sf"/>
</dbReference>
<organism evidence="15 16">
    <name type="scientific">Trichogramma brassicae</name>
    <dbReference type="NCBI Taxonomy" id="86971"/>
    <lineage>
        <taxon>Eukaryota</taxon>
        <taxon>Metazoa</taxon>
        <taxon>Ecdysozoa</taxon>
        <taxon>Arthropoda</taxon>
        <taxon>Hexapoda</taxon>
        <taxon>Insecta</taxon>
        <taxon>Pterygota</taxon>
        <taxon>Neoptera</taxon>
        <taxon>Endopterygota</taxon>
        <taxon>Hymenoptera</taxon>
        <taxon>Apocrita</taxon>
        <taxon>Proctotrupomorpha</taxon>
        <taxon>Chalcidoidea</taxon>
        <taxon>Trichogrammatidae</taxon>
        <taxon>Trichogramma</taxon>
    </lineage>
</organism>
<dbReference type="GO" id="GO:0001510">
    <property type="term" value="P:RNA methylation"/>
    <property type="evidence" value="ECO:0007669"/>
    <property type="project" value="InterPro"/>
</dbReference>
<dbReference type="SUPFAM" id="SSF53335">
    <property type="entry name" value="S-adenosyl-L-methionine-dependent methyltransferases"/>
    <property type="match status" value="1"/>
</dbReference>
<name>A0A6H5I5G3_9HYME</name>
<feature type="region of interest" description="Disordered" evidence="13">
    <location>
        <begin position="345"/>
        <end position="378"/>
    </location>
</feature>
<comment type="cofactor">
    <cofactor evidence="1">
        <name>Mg(2+)</name>
        <dbReference type="ChEBI" id="CHEBI:18420"/>
    </cofactor>
</comment>
<dbReference type="GO" id="GO:0030422">
    <property type="term" value="P:siRNA processing"/>
    <property type="evidence" value="ECO:0007669"/>
    <property type="project" value="TreeGrafter"/>
</dbReference>
<dbReference type="PANTHER" id="PTHR21404">
    <property type="entry name" value="HEN1"/>
    <property type="match status" value="1"/>
</dbReference>
<sequence>MSRIQFHPPAYVQRYEAVRDVLEKDPRWASNLKSVICRARFILLRTFKFLSVMLIVILQVIDYGCNDMAFFKYLKQIPGVEEIYCIDVDPDTLKARYRNVQPFHVDYLNQRKSPLTVQVLLGSVVDPDSIVKDCDAVVAIELIEHLYPEELEKFPANVFGFIKPKVAVITTPNVEFNVVFTDLVGFRHPDHKFEWTRAEFQKWATDIVTKYPDYEVSFHDVCLGPDETRNLGGCTQMAVFYKRFDLQTERVPGQEGLLIPVILYNYPYYSDKRCVKQKIHDDAVFHIHNNGSPEVPLDYIHNKVKDYEISLMELKEFLESYHWTIVRKEDGYVIKVPEYNVFSTESDEEDYKTDEECVVRTENEQSPSDPIIENWDSD</sequence>
<keyword evidence="14" id="KW-1133">Transmembrane helix</keyword>
<keyword evidence="7" id="KW-0479">Metal-binding</keyword>
<dbReference type="EMBL" id="CADCXV010000602">
    <property type="protein sequence ID" value="CAB0031004.1"/>
    <property type="molecule type" value="Genomic_DNA"/>
</dbReference>
<keyword evidence="14" id="KW-0472">Membrane</keyword>
<evidence type="ECO:0000313" key="16">
    <source>
        <dbReference type="Proteomes" id="UP000479190"/>
    </source>
</evidence>
<feature type="transmembrane region" description="Helical" evidence="14">
    <location>
        <begin position="42"/>
        <end position="61"/>
    </location>
</feature>
<evidence type="ECO:0000256" key="5">
    <source>
        <dbReference type="ARBA" id="ARBA00022679"/>
    </source>
</evidence>
<evidence type="ECO:0000256" key="9">
    <source>
        <dbReference type="ARBA" id="ARBA00022884"/>
    </source>
</evidence>
<evidence type="ECO:0000313" key="15">
    <source>
        <dbReference type="EMBL" id="CAB0031004.1"/>
    </source>
</evidence>
<keyword evidence="10" id="KW-0943">RNA-mediated gene silencing</keyword>
<dbReference type="Gene3D" id="3.40.50.150">
    <property type="entry name" value="Vaccinia Virus protein VP39"/>
    <property type="match status" value="1"/>
</dbReference>
<keyword evidence="16" id="KW-1185">Reference proteome</keyword>
<comment type="similarity">
    <text evidence="2">Belongs to the methyltransferase superfamily. HEN1 family.</text>
</comment>
<proteinExistence type="inferred from homology"/>
<evidence type="ECO:0000256" key="10">
    <source>
        <dbReference type="ARBA" id="ARBA00023158"/>
    </source>
</evidence>
<dbReference type="GO" id="GO:0090486">
    <property type="term" value="F:small RNA 2'-O-methyltransferase activity"/>
    <property type="evidence" value="ECO:0007669"/>
    <property type="project" value="UniProtKB-EC"/>
</dbReference>
<dbReference type="InterPro" id="IPR026610">
    <property type="entry name" value="Hen1"/>
</dbReference>
<evidence type="ECO:0000256" key="3">
    <source>
        <dbReference type="ARBA" id="ARBA00021330"/>
    </source>
</evidence>
<accession>A0A6H5I5G3</accession>
<keyword evidence="8" id="KW-0460">Magnesium</keyword>
<feature type="compositionally biased region" description="Basic and acidic residues" evidence="13">
    <location>
        <begin position="354"/>
        <end position="363"/>
    </location>
</feature>
<reference evidence="15 16" key="1">
    <citation type="submission" date="2020-02" db="EMBL/GenBank/DDBJ databases">
        <authorList>
            <person name="Ferguson B K."/>
        </authorList>
    </citation>
    <scope>NUCLEOTIDE SEQUENCE [LARGE SCALE GENOMIC DNA]</scope>
</reference>
<dbReference type="GO" id="GO:0034587">
    <property type="term" value="P:piRNA processing"/>
    <property type="evidence" value="ECO:0007669"/>
    <property type="project" value="TreeGrafter"/>
</dbReference>
<dbReference type="Proteomes" id="UP000479190">
    <property type="component" value="Unassembled WGS sequence"/>
</dbReference>
<evidence type="ECO:0000256" key="1">
    <source>
        <dbReference type="ARBA" id="ARBA00001946"/>
    </source>
</evidence>
<evidence type="ECO:0000256" key="4">
    <source>
        <dbReference type="ARBA" id="ARBA00022603"/>
    </source>
</evidence>
<comment type="catalytic activity">
    <reaction evidence="12">
        <text>small RNA 3'-end nucleotide + S-adenosyl-L-methionine = small RNA 3'-end 2'-O-methylnucleotide + S-adenosyl-L-homocysteine + H(+)</text>
        <dbReference type="Rhea" id="RHEA:37887"/>
        <dbReference type="Rhea" id="RHEA-COMP:10415"/>
        <dbReference type="Rhea" id="RHEA-COMP:10416"/>
        <dbReference type="ChEBI" id="CHEBI:15378"/>
        <dbReference type="ChEBI" id="CHEBI:57856"/>
        <dbReference type="ChEBI" id="CHEBI:59789"/>
        <dbReference type="ChEBI" id="CHEBI:74896"/>
        <dbReference type="ChEBI" id="CHEBI:74898"/>
        <dbReference type="EC" id="2.1.1.386"/>
    </reaction>
</comment>
<evidence type="ECO:0000256" key="8">
    <source>
        <dbReference type="ARBA" id="ARBA00022842"/>
    </source>
</evidence>
<keyword evidence="14" id="KW-0812">Transmembrane</keyword>
<dbReference type="OrthoDB" id="2154311at2759"/>
<evidence type="ECO:0000256" key="6">
    <source>
        <dbReference type="ARBA" id="ARBA00022691"/>
    </source>
</evidence>
<evidence type="ECO:0000256" key="7">
    <source>
        <dbReference type="ARBA" id="ARBA00022723"/>
    </source>
</evidence>
<dbReference type="GO" id="GO:0003723">
    <property type="term" value="F:RNA binding"/>
    <property type="evidence" value="ECO:0007669"/>
    <property type="project" value="UniProtKB-KW"/>
</dbReference>
<protein>
    <recommendedName>
        <fullName evidence="3">Small RNA 2'-O-methyltransferase</fullName>
        <ecNumber evidence="11">2.1.1.386</ecNumber>
    </recommendedName>
</protein>
<keyword evidence="5" id="KW-0808">Transferase</keyword>
<keyword evidence="9" id="KW-0694">RNA-binding</keyword>
<dbReference type="PANTHER" id="PTHR21404:SF3">
    <property type="entry name" value="SMALL RNA 2'-O-METHYLTRANSFERASE"/>
    <property type="match status" value="1"/>
</dbReference>
<gene>
    <name evidence="15" type="ORF">TBRA_LOCUS2987</name>
</gene>
<dbReference type="GO" id="GO:0005737">
    <property type="term" value="C:cytoplasm"/>
    <property type="evidence" value="ECO:0007669"/>
    <property type="project" value="TreeGrafter"/>
</dbReference>